<accession>A0A7J7KVC5</accession>
<reference evidence="1 2" key="1">
    <citation type="journal article" date="2020" name="IScience">
        <title>Genome Sequencing of the Endangered Kingdonia uniflora (Circaeasteraceae, Ranunculales) Reveals Potential Mechanisms of Evolutionary Specialization.</title>
        <authorList>
            <person name="Sun Y."/>
            <person name="Deng T."/>
            <person name="Zhang A."/>
            <person name="Moore M.J."/>
            <person name="Landis J.B."/>
            <person name="Lin N."/>
            <person name="Zhang H."/>
            <person name="Zhang X."/>
            <person name="Huang J."/>
            <person name="Zhang X."/>
            <person name="Sun H."/>
            <person name="Wang H."/>
        </authorList>
    </citation>
    <scope>NUCLEOTIDE SEQUENCE [LARGE SCALE GENOMIC DNA]</scope>
    <source>
        <strain evidence="1">TB1705</strain>
        <tissue evidence="1">Leaf</tissue>
    </source>
</reference>
<sequence length="65" mass="7676">MSKGKGTRIRVVLECNSCIRNDINRNHRAFPDILLKRIDTYTESIRIKKILSLLLQAYDSWEIKK</sequence>
<proteinExistence type="predicted"/>
<evidence type="ECO:0000313" key="1">
    <source>
        <dbReference type="EMBL" id="KAF6134288.1"/>
    </source>
</evidence>
<keyword evidence="2" id="KW-1185">Reference proteome</keyword>
<comment type="caution">
    <text evidence="1">The sequence shown here is derived from an EMBL/GenBank/DDBJ whole genome shotgun (WGS) entry which is preliminary data.</text>
</comment>
<gene>
    <name evidence="1" type="ORF">GIB67_030706</name>
</gene>
<evidence type="ECO:0008006" key="3">
    <source>
        <dbReference type="Google" id="ProtNLM"/>
    </source>
</evidence>
<dbReference type="Proteomes" id="UP000541444">
    <property type="component" value="Unassembled WGS sequence"/>
</dbReference>
<dbReference type="AlphaFoldDB" id="A0A7J7KVC5"/>
<evidence type="ECO:0000313" key="2">
    <source>
        <dbReference type="Proteomes" id="UP000541444"/>
    </source>
</evidence>
<name>A0A7J7KVC5_9MAGN</name>
<organism evidence="1 2">
    <name type="scientific">Kingdonia uniflora</name>
    <dbReference type="NCBI Taxonomy" id="39325"/>
    <lineage>
        <taxon>Eukaryota</taxon>
        <taxon>Viridiplantae</taxon>
        <taxon>Streptophyta</taxon>
        <taxon>Embryophyta</taxon>
        <taxon>Tracheophyta</taxon>
        <taxon>Spermatophyta</taxon>
        <taxon>Magnoliopsida</taxon>
        <taxon>Ranunculales</taxon>
        <taxon>Circaeasteraceae</taxon>
        <taxon>Kingdonia</taxon>
    </lineage>
</organism>
<dbReference type="EMBL" id="JACGCM010002877">
    <property type="protein sequence ID" value="KAF6134288.1"/>
    <property type="molecule type" value="Genomic_DNA"/>
</dbReference>
<protein>
    <recommendedName>
        <fullName evidence="3">Ribosomal protein L33</fullName>
    </recommendedName>
</protein>